<reference evidence="1 2" key="1">
    <citation type="submission" date="2021-06" db="EMBL/GenBank/DDBJ databases">
        <title>Caerostris extrusa draft genome.</title>
        <authorList>
            <person name="Kono N."/>
            <person name="Arakawa K."/>
        </authorList>
    </citation>
    <scope>NUCLEOTIDE SEQUENCE [LARGE SCALE GENOMIC DNA]</scope>
</reference>
<gene>
    <name evidence="1" type="ORF">CEXT_665021</name>
</gene>
<sequence length="100" mass="10775">MEEKYLSQIWNAHLVSEGQVGEGGQILGPLHSHEKQPCRSFVDGLLPGGRAAEDGPHLLGTHCPVTYCGAARADHLDPLPLLQHLLAGHLGHVAVQSYNR</sequence>
<dbReference type="AlphaFoldDB" id="A0AAV4RIH3"/>
<keyword evidence="2" id="KW-1185">Reference proteome</keyword>
<dbReference type="EMBL" id="BPLR01007940">
    <property type="protein sequence ID" value="GIY20819.1"/>
    <property type="molecule type" value="Genomic_DNA"/>
</dbReference>
<evidence type="ECO:0000313" key="2">
    <source>
        <dbReference type="Proteomes" id="UP001054945"/>
    </source>
</evidence>
<protein>
    <submittedName>
        <fullName evidence="1">Uncharacterized protein</fullName>
    </submittedName>
</protein>
<accession>A0AAV4RIH3</accession>
<organism evidence="1 2">
    <name type="scientific">Caerostris extrusa</name>
    <name type="common">Bark spider</name>
    <name type="synonym">Caerostris bankana</name>
    <dbReference type="NCBI Taxonomy" id="172846"/>
    <lineage>
        <taxon>Eukaryota</taxon>
        <taxon>Metazoa</taxon>
        <taxon>Ecdysozoa</taxon>
        <taxon>Arthropoda</taxon>
        <taxon>Chelicerata</taxon>
        <taxon>Arachnida</taxon>
        <taxon>Araneae</taxon>
        <taxon>Araneomorphae</taxon>
        <taxon>Entelegynae</taxon>
        <taxon>Araneoidea</taxon>
        <taxon>Araneidae</taxon>
        <taxon>Caerostris</taxon>
    </lineage>
</organism>
<proteinExistence type="predicted"/>
<name>A0AAV4RIH3_CAEEX</name>
<dbReference type="Proteomes" id="UP001054945">
    <property type="component" value="Unassembled WGS sequence"/>
</dbReference>
<comment type="caution">
    <text evidence="1">The sequence shown here is derived from an EMBL/GenBank/DDBJ whole genome shotgun (WGS) entry which is preliminary data.</text>
</comment>
<evidence type="ECO:0000313" key="1">
    <source>
        <dbReference type="EMBL" id="GIY20819.1"/>
    </source>
</evidence>